<dbReference type="InterPro" id="IPR017871">
    <property type="entry name" value="ABC_transporter-like_CS"/>
</dbReference>
<evidence type="ECO:0000256" key="6">
    <source>
        <dbReference type="ARBA" id="ARBA00022840"/>
    </source>
</evidence>
<dbReference type="EMBL" id="SWOY01000003">
    <property type="protein sequence ID" value="NFG17246.1"/>
    <property type="molecule type" value="Genomic_DNA"/>
</dbReference>
<dbReference type="SUPFAM" id="SSF52540">
    <property type="entry name" value="P-loop containing nucleoside triphosphate hydrolases"/>
    <property type="match status" value="1"/>
</dbReference>
<keyword evidence="7" id="KW-1133">Transmembrane helix</keyword>
<evidence type="ECO:0000256" key="7">
    <source>
        <dbReference type="ARBA" id="ARBA00022989"/>
    </source>
</evidence>
<dbReference type="InterPro" id="IPR011527">
    <property type="entry name" value="ABC1_TM_dom"/>
</dbReference>
<dbReference type="PANTHER" id="PTHR43394">
    <property type="entry name" value="ATP-DEPENDENT PERMEASE MDL1, MITOCHONDRIAL"/>
    <property type="match status" value="1"/>
</dbReference>
<dbReference type="Pfam" id="PF00664">
    <property type="entry name" value="ABC_membrane"/>
    <property type="match status" value="1"/>
</dbReference>
<evidence type="ECO:0000256" key="3">
    <source>
        <dbReference type="ARBA" id="ARBA00022475"/>
    </source>
</evidence>
<evidence type="ECO:0000256" key="5">
    <source>
        <dbReference type="ARBA" id="ARBA00022741"/>
    </source>
</evidence>
<dbReference type="GO" id="GO:0005524">
    <property type="term" value="F:ATP binding"/>
    <property type="evidence" value="ECO:0007669"/>
    <property type="project" value="UniProtKB-KW"/>
</dbReference>
<dbReference type="InterPro" id="IPR039421">
    <property type="entry name" value="Type_1_exporter"/>
</dbReference>
<proteinExistence type="predicted"/>
<dbReference type="PROSITE" id="PS00211">
    <property type="entry name" value="ABC_TRANSPORTER_1"/>
    <property type="match status" value="1"/>
</dbReference>
<evidence type="ECO:0000256" key="4">
    <source>
        <dbReference type="ARBA" id="ARBA00022692"/>
    </source>
</evidence>
<evidence type="ECO:0000256" key="2">
    <source>
        <dbReference type="ARBA" id="ARBA00022448"/>
    </source>
</evidence>
<accession>A0A6B3WZ14</accession>
<dbReference type="SMART" id="SM00382">
    <property type="entry name" value="AAA"/>
    <property type="match status" value="1"/>
</dbReference>
<dbReference type="PANTHER" id="PTHR43394:SF1">
    <property type="entry name" value="ATP-BINDING CASSETTE SUB-FAMILY B MEMBER 10, MITOCHONDRIAL"/>
    <property type="match status" value="1"/>
</dbReference>
<dbReference type="Gene3D" id="3.40.50.300">
    <property type="entry name" value="P-loop containing nucleotide triphosphate hydrolases"/>
    <property type="match status" value="1"/>
</dbReference>
<evidence type="ECO:0000313" key="9">
    <source>
        <dbReference type="EMBL" id="NFG17246.1"/>
    </source>
</evidence>
<protein>
    <submittedName>
        <fullName evidence="9">ABC transporter ATP-binding protein</fullName>
    </submittedName>
</protein>
<dbReference type="PROSITE" id="PS50893">
    <property type="entry name" value="ABC_TRANSPORTER_2"/>
    <property type="match status" value="1"/>
</dbReference>
<dbReference type="Gene3D" id="1.20.1560.10">
    <property type="entry name" value="ABC transporter type 1, transmembrane domain"/>
    <property type="match status" value="1"/>
</dbReference>
<keyword evidence="3" id="KW-1003">Cell membrane</keyword>
<comment type="caution">
    <text evidence="9">The sequence shown here is derived from an EMBL/GenBank/DDBJ whole genome shotgun (WGS) entry which is preliminary data.</text>
</comment>
<evidence type="ECO:0000256" key="1">
    <source>
        <dbReference type="ARBA" id="ARBA00004651"/>
    </source>
</evidence>
<dbReference type="InterPro" id="IPR027417">
    <property type="entry name" value="P-loop_NTPase"/>
</dbReference>
<dbReference type="InterPro" id="IPR003439">
    <property type="entry name" value="ABC_transporter-like_ATP-bd"/>
</dbReference>
<evidence type="ECO:0000313" key="10">
    <source>
        <dbReference type="Proteomes" id="UP000478995"/>
    </source>
</evidence>
<sequence length="569" mass="64456">MKHIKMLLCLCKYTKGIRKYYFGIGIFLLVQNVQSLSTPFFISQIIDKSIANKDIKSLIFYSSIIICLNIVSGFTMVFSQKISTKLERKITIKLRKECLNKVIKQSGDFYTNSSSSDILTLFMQDIENISGILSTHILTIIHNCITIIGVLFFLIWLHKSMSIIVFVFTVILVLIQKKSNMEMEKASMNSRESVIQLQGTFQEFIYNMLSFAQNGLIRFQKGKLDKDETNFTIAKLNTVGTMTTYNALMNILTGLLAISIIGWGGYNVIIGAMTIGKLFSFEVYSQRLISPVMSLSNISVELSSAYISWDRIKKLLYSKSIVEDNGIIEKNIEGNILFKGLDFGYKKERVLSNLELYIDKGSTHAIVGPSGSGKTTITQLLFRLWKSDKGIIKIDNHNIEEYKLDNLRNQISIVSQNIFLLNDTIYNNIVLGKKNVSNEEVETVLKQADIYELVSNLPNGWNTIIGENGIRLSGGEKQRLSIARAIFKNAPILIFDEATSMLDNETENNIIQQVLLLFKNKTIVLIAHRLSTVKNADVISVLKEGRIIEEGTHEILMKLKGFYYDLYTT</sequence>
<dbReference type="CDD" id="cd07346">
    <property type="entry name" value="ABC_6TM_exporters"/>
    <property type="match status" value="1"/>
</dbReference>
<dbReference type="GO" id="GO:0015421">
    <property type="term" value="F:ABC-type oligopeptide transporter activity"/>
    <property type="evidence" value="ECO:0007669"/>
    <property type="project" value="TreeGrafter"/>
</dbReference>
<organism evidence="9 10">
    <name type="scientific">Clostridium botulinum</name>
    <dbReference type="NCBI Taxonomy" id="1491"/>
    <lineage>
        <taxon>Bacteria</taxon>
        <taxon>Bacillati</taxon>
        <taxon>Bacillota</taxon>
        <taxon>Clostridia</taxon>
        <taxon>Eubacteriales</taxon>
        <taxon>Clostridiaceae</taxon>
        <taxon>Clostridium</taxon>
    </lineage>
</organism>
<dbReference type="PROSITE" id="PS50929">
    <property type="entry name" value="ABC_TM1F"/>
    <property type="match status" value="1"/>
</dbReference>
<keyword evidence="8" id="KW-0472">Membrane</keyword>
<dbReference type="Proteomes" id="UP000478995">
    <property type="component" value="Unassembled WGS sequence"/>
</dbReference>
<comment type="subcellular location">
    <subcellularLocation>
        <location evidence="1">Cell membrane</location>
        <topology evidence="1">Multi-pass membrane protein</topology>
    </subcellularLocation>
</comment>
<dbReference type="GO" id="GO:0016887">
    <property type="term" value="F:ATP hydrolysis activity"/>
    <property type="evidence" value="ECO:0007669"/>
    <property type="project" value="InterPro"/>
</dbReference>
<name>A0A6B3WZ14_CLOBO</name>
<dbReference type="InterPro" id="IPR003593">
    <property type="entry name" value="AAA+_ATPase"/>
</dbReference>
<keyword evidence="4" id="KW-0812">Transmembrane</keyword>
<dbReference type="RefSeq" id="WP_003355905.1">
    <property type="nucleotide sequence ID" value="NZ_CP031098.1"/>
</dbReference>
<dbReference type="Pfam" id="PF00005">
    <property type="entry name" value="ABC_tran"/>
    <property type="match status" value="1"/>
</dbReference>
<dbReference type="SUPFAM" id="SSF90123">
    <property type="entry name" value="ABC transporter transmembrane region"/>
    <property type="match status" value="1"/>
</dbReference>
<reference evidence="9 10" key="1">
    <citation type="submission" date="2019-04" db="EMBL/GenBank/DDBJ databases">
        <title>Genome sequencing of Clostridium botulinum Groups I-IV and Clostridium butyricum.</title>
        <authorList>
            <person name="Brunt J."/>
            <person name="Van Vliet A.H.M."/>
            <person name="Stringer S.C."/>
            <person name="Carter A.T."/>
            <person name="Peck M.W."/>
        </authorList>
    </citation>
    <scope>NUCLEOTIDE SEQUENCE [LARGE SCALE GENOMIC DNA]</scope>
    <source>
        <strain evidence="9 10">IFR 18/037</strain>
    </source>
</reference>
<dbReference type="GO" id="GO:0005886">
    <property type="term" value="C:plasma membrane"/>
    <property type="evidence" value="ECO:0007669"/>
    <property type="project" value="UniProtKB-SubCell"/>
</dbReference>
<evidence type="ECO:0000256" key="8">
    <source>
        <dbReference type="ARBA" id="ARBA00023136"/>
    </source>
</evidence>
<dbReference type="AlphaFoldDB" id="A0A6B3WZ14"/>
<keyword evidence="5" id="KW-0547">Nucleotide-binding</keyword>
<dbReference type="FunFam" id="3.40.50.300:FF:000221">
    <property type="entry name" value="Multidrug ABC transporter ATP-binding protein"/>
    <property type="match status" value="1"/>
</dbReference>
<dbReference type="InterPro" id="IPR036640">
    <property type="entry name" value="ABC1_TM_sf"/>
</dbReference>
<keyword evidence="2" id="KW-0813">Transport</keyword>
<gene>
    <name evidence="9" type="ORF">FC794_10655</name>
</gene>
<keyword evidence="6 9" id="KW-0067">ATP-binding</keyword>